<accession>A0A8H7RYC8</accession>
<evidence type="ECO:0000256" key="3">
    <source>
        <dbReference type="ARBA" id="ARBA00030463"/>
    </source>
</evidence>
<dbReference type="EMBL" id="JAEPRB010000192">
    <property type="protein sequence ID" value="KAG2219145.1"/>
    <property type="molecule type" value="Genomic_DNA"/>
</dbReference>
<keyword evidence="5" id="KW-1185">Reference proteome</keyword>
<reference evidence="4 5" key="1">
    <citation type="submission" date="2020-12" db="EMBL/GenBank/DDBJ databases">
        <title>Metabolic potential, ecology and presence of endohyphal bacteria is reflected in genomic diversity of Mucoromycotina.</title>
        <authorList>
            <person name="Muszewska A."/>
            <person name="Okrasinska A."/>
            <person name="Steczkiewicz K."/>
            <person name="Drgas O."/>
            <person name="Orlowska M."/>
            <person name="Perlinska-Lenart U."/>
            <person name="Aleksandrzak-Piekarczyk T."/>
            <person name="Szatraj K."/>
            <person name="Zielenkiewicz U."/>
            <person name="Pilsyk S."/>
            <person name="Malc E."/>
            <person name="Mieczkowski P."/>
            <person name="Kruszewska J.S."/>
            <person name="Biernat P."/>
            <person name="Pawlowska J."/>
        </authorList>
    </citation>
    <scope>NUCLEOTIDE SEQUENCE [LARGE SCALE GENOMIC DNA]</scope>
    <source>
        <strain evidence="4 5">CBS 142.35</strain>
    </source>
</reference>
<comment type="similarity">
    <text evidence="1">Belongs to the ABITRAM family.</text>
</comment>
<dbReference type="AlphaFoldDB" id="A0A8H7RYC8"/>
<dbReference type="OrthoDB" id="48130at2759"/>
<dbReference type="InterPro" id="IPR039169">
    <property type="entry name" value="Abitram"/>
</dbReference>
<proteinExistence type="inferred from homology"/>
<evidence type="ECO:0000256" key="1">
    <source>
        <dbReference type="ARBA" id="ARBA00010764"/>
    </source>
</evidence>
<gene>
    <name evidence="4" type="ORF">INT45_002336</name>
</gene>
<dbReference type="SUPFAM" id="SSF51230">
    <property type="entry name" value="Single hybrid motif"/>
    <property type="match status" value="1"/>
</dbReference>
<dbReference type="Proteomes" id="UP000646827">
    <property type="component" value="Unassembled WGS sequence"/>
</dbReference>
<dbReference type="InterPro" id="IPR011053">
    <property type="entry name" value="Single_hybrid_motif"/>
</dbReference>
<sequence length="161" mass="18567">MSDDDYDIQQHLDLVKPWNNDPTAFLSRYYTLHYHRDSENKIYVRQAPNKVCILGITDQHVVKKNNNQDQSVQIIPKAESNSNVKPNTLLCEIAIGDSQRYEIKAHMYGKLLEINPRLLEKPELLLDLPMTEGYLALIKAQHEDTSRQLEEFVSADTSIIS</sequence>
<organism evidence="4 5">
    <name type="scientific">Circinella minor</name>
    <dbReference type="NCBI Taxonomy" id="1195481"/>
    <lineage>
        <taxon>Eukaryota</taxon>
        <taxon>Fungi</taxon>
        <taxon>Fungi incertae sedis</taxon>
        <taxon>Mucoromycota</taxon>
        <taxon>Mucoromycotina</taxon>
        <taxon>Mucoromycetes</taxon>
        <taxon>Mucorales</taxon>
        <taxon>Lichtheimiaceae</taxon>
        <taxon>Circinella</taxon>
    </lineage>
</organism>
<protein>
    <recommendedName>
        <fullName evidence="2">Protein Abitram</fullName>
    </recommendedName>
    <alternativeName>
        <fullName evidence="3">Actin-binding transcription modulator</fullName>
    </alternativeName>
</protein>
<evidence type="ECO:0000313" key="5">
    <source>
        <dbReference type="Proteomes" id="UP000646827"/>
    </source>
</evidence>
<dbReference type="GO" id="GO:0005634">
    <property type="term" value="C:nucleus"/>
    <property type="evidence" value="ECO:0007669"/>
    <property type="project" value="TreeGrafter"/>
</dbReference>
<comment type="caution">
    <text evidence="4">The sequence shown here is derived from an EMBL/GenBank/DDBJ whole genome shotgun (WGS) entry which is preliminary data.</text>
</comment>
<dbReference type="InterPro" id="IPR033753">
    <property type="entry name" value="GCV_H/Fam206"/>
</dbReference>
<name>A0A8H7RYC8_9FUNG</name>
<dbReference type="Pfam" id="PF01597">
    <property type="entry name" value="GCV_H"/>
    <property type="match status" value="1"/>
</dbReference>
<evidence type="ECO:0000256" key="2">
    <source>
        <dbReference type="ARBA" id="ARBA00019325"/>
    </source>
</evidence>
<dbReference type="PANTHER" id="PTHR13651">
    <property type="entry name" value="PROTEIN ABITRAM"/>
    <property type="match status" value="1"/>
</dbReference>
<dbReference type="PANTHER" id="PTHR13651:SF0">
    <property type="entry name" value="PROTEIN ABITRAM"/>
    <property type="match status" value="1"/>
</dbReference>
<dbReference type="Gene3D" id="2.40.50.100">
    <property type="match status" value="1"/>
</dbReference>
<evidence type="ECO:0000313" key="4">
    <source>
        <dbReference type="EMBL" id="KAG2219145.1"/>
    </source>
</evidence>